<comment type="caution">
    <text evidence="1">The sequence shown here is derived from an EMBL/GenBank/DDBJ whole genome shotgun (WGS) entry which is preliminary data.</text>
</comment>
<dbReference type="AlphaFoldDB" id="A0A9W9K544"/>
<evidence type="ECO:0000313" key="1">
    <source>
        <dbReference type="EMBL" id="KAJ5093419.1"/>
    </source>
</evidence>
<evidence type="ECO:0000313" key="2">
    <source>
        <dbReference type="Proteomes" id="UP001149165"/>
    </source>
</evidence>
<sequence>MAPLARDYEQLDTAASQLSHILLEAGICHVFYGGYAACLLGSNRVTKDINVITERHVASALNQIRQFKWSSEGQCWIFELGDIKASISTVMPNSGGEWQVPSPRSSRRLAITPSEVPDRMLRVKIDILHPSILLLTKLGAWDEARKSKDPIDNLRAKGHFGDIMAILRWISYEEDRINVAEFPGVPAKKLQRQLCRLFKDKPKTRPLLASCMSFRDFRAVITSSD</sequence>
<protein>
    <submittedName>
        <fullName evidence="1">Uncharacterized protein</fullName>
    </submittedName>
</protein>
<keyword evidence="2" id="KW-1185">Reference proteome</keyword>
<reference evidence="1" key="1">
    <citation type="submission" date="2022-11" db="EMBL/GenBank/DDBJ databases">
        <authorList>
            <person name="Petersen C."/>
        </authorList>
    </citation>
    <scope>NUCLEOTIDE SEQUENCE</scope>
    <source>
        <strain evidence="1">IBT 30069</strain>
    </source>
</reference>
<gene>
    <name evidence="1" type="ORF">N7456_009280</name>
</gene>
<dbReference type="Proteomes" id="UP001149165">
    <property type="component" value="Unassembled WGS sequence"/>
</dbReference>
<accession>A0A9W9K544</accession>
<organism evidence="1 2">
    <name type="scientific">Penicillium angulare</name>
    <dbReference type="NCBI Taxonomy" id="116970"/>
    <lineage>
        <taxon>Eukaryota</taxon>
        <taxon>Fungi</taxon>
        <taxon>Dikarya</taxon>
        <taxon>Ascomycota</taxon>
        <taxon>Pezizomycotina</taxon>
        <taxon>Eurotiomycetes</taxon>
        <taxon>Eurotiomycetidae</taxon>
        <taxon>Eurotiales</taxon>
        <taxon>Aspergillaceae</taxon>
        <taxon>Penicillium</taxon>
    </lineage>
</organism>
<reference evidence="1" key="2">
    <citation type="journal article" date="2023" name="IMA Fungus">
        <title>Comparative genomic study of the Penicillium genus elucidates a diverse pangenome and 15 lateral gene transfer events.</title>
        <authorList>
            <person name="Petersen C."/>
            <person name="Sorensen T."/>
            <person name="Nielsen M.R."/>
            <person name="Sondergaard T.E."/>
            <person name="Sorensen J.L."/>
            <person name="Fitzpatrick D.A."/>
            <person name="Frisvad J.C."/>
            <person name="Nielsen K.L."/>
        </authorList>
    </citation>
    <scope>NUCLEOTIDE SEQUENCE</scope>
    <source>
        <strain evidence="1">IBT 30069</strain>
    </source>
</reference>
<proteinExistence type="predicted"/>
<name>A0A9W9K544_9EURO</name>
<dbReference type="EMBL" id="JAPQKH010000006">
    <property type="protein sequence ID" value="KAJ5093419.1"/>
    <property type="molecule type" value="Genomic_DNA"/>
</dbReference>
<dbReference type="OrthoDB" id="10066232at2759"/>